<dbReference type="GO" id="GO:0016788">
    <property type="term" value="F:hydrolase activity, acting on ester bonds"/>
    <property type="evidence" value="ECO:0007669"/>
    <property type="project" value="UniProtKB-ARBA"/>
</dbReference>
<organism evidence="2 3">
    <name type="scientific">Capnocytophaga cynodegmi</name>
    <dbReference type="NCBI Taxonomy" id="28189"/>
    <lineage>
        <taxon>Bacteria</taxon>
        <taxon>Pseudomonadati</taxon>
        <taxon>Bacteroidota</taxon>
        <taxon>Flavobacteriia</taxon>
        <taxon>Flavobacteriales</taxon>
        <taxon>Flavobacteriaceae</taxon>
        <taxon>Capnocytophaga</taxon>
    </lineage>
</organism>
<evidence type="ECO:0000313" key="3">
    <source>
        <dbReference type="Proteomes" id="UP000038083"/>
    </source>
</evidence>
<dbReference type="OrthoDB" id="9807687at2"/>
<dbReference type="Proteomes" id="UP000038083">
    <property type="component" value="Unassembled WGS sequence"/>
</dbReference>
<dbReference type="RefSeq" id="WP_018279581.1">
    <property type="nucleotide sequence ID" value="NZ_CDOF01000060.1"/>
</dbReference>
<evidence type="ECO:0000259" key="1">
    <source>
        <dbReference type="Pfam" id="PF08885"/>
    </source>
</evidence>
<dbReference type="InterPro" id="IPR014982">
    <property type="entry name" value="GSCFA"/>
</dbReference>
<protein>
    <submittedName>
        <fullName evidence="2">GSCFA domain protein</fullName>
    </submittedName>
</protein>
<sequence>MNFRTIVPLKESDFKISYNNRILSIGSCFSTNIAKKLKYYNFQIVTNPFGILFHPLAIEKLVKKSLENTYFDENDFFKHNDLWHSFDLHSELSQTSLSEAIDIANKKTEEFKNSIQNSDFLFITLGTSWAYSLENGNVVANCHKVPQANFSKKLLSVREIEKSIQNTVNQIKNKNPKIKIVYTISPVRHLKDGFVENQISKAHLIAGLHSFLLQNTEIQYFPSYEIMLDELRDYRFYAEDMLHPSDVAIDYIWERFVEKYISEECFYDMKQIDSIQKGLKHKVFHPKSEQSKIFQQKLSEKIHKIIEKYPFMTFQQ</sequence>
<dbReference type="SUPFAM" id="SSF52266">
    <property type="entry name" value="SGNH hydrolase"/>
    <property type="match status" value="1"/>
</dbReference>
<dbReference type="AlphaFoldDB" id="A0A0B7HAA6"/>
<reference evidence="2 3" key="1">
    <citation type="submission" date="2015-01" db="EMBL/GenBank/DDBJ databases">
        <authorList>
            <person name="MANFREDI Pablo"/>
        </authorList>
    </citation>
    <scope>NUCLEOTIDE SEQUENCE [LARGE SCALE GENOMIC DNA]</scope>
    <source>
        <strain evidence="2 3">Ccy74</strain>
    </source>
</reference>
<dbReference type="Gene3D" id="3.40.50.1110">
    <property type="entry name" value="SGNH hydrolase"/>
    <property type="match status" value="1"/>
</dbReference>
<dbReference type="Pfam" id="PF08885">
    <property type="entry name" value="GSCFA"/>
    <property type="match status" value="1"/>
</dbReference>
<feature type="domain" description="GSCFA" evidence="1">
    <location>
        <begin position="21"/>
        <end position="256"/>
    </location>
</feature>
<evidence type="ECO:0000313" key="2">
    <source>
        <dbReference type="EMBL" id="CEN34538.1"/>
    </source>
</evidence>
<dbReference type="EMBL" id="CDOG01000002">
    <property type="protein sequence ID" value="CEN34538.1"/>
    <property type="molecule type" value="Genomic_DNA"/>
</dbReference>
<name>A0A0B7HAA6_9FLAO</name>
<dbReference type="InterPro" id="IPR036514">
    <property type="entry name" value="SGNH_hydro_sf"/>
</dbReference>
<gene>
    <name evidence="2" type="ORF">CCYN74_100184</name>
</gene>
<accession>A0A0B7HAA6</accession>
<proteinExistence type="predicted"/>